<evidence type="ECO:0000313" key="8">
    <source>
        <dbReference type="Proteomes" id="UP000215896"/>
    </source>
</evidence>
<dbReference type="Proteomes" id="UP000215896">
    <property type="component" value="Unassembled WGS sequence"/>
</dbReference>
<keyword evidence="8" id="KW-1185">Reference proteome</keyword>
<organism evidence="7 8">
    <name type="scientific">Enemella evansiae</name>
    <dbReference type="NCBI Taxonomy" id="2016499"/>
    <lineage>
        <taxon>Bacteria</taxon>
        <taxon>Bacillati</taxon>
        <taxon>Actinomycetota</taxon>
        <taxon>Actinomycetes</taxon>
        <taxon>Propionibacteriales</taxon>
        <taxon>Propionibacteriaceae</taxon>
        <taxon>Enemella</taxon>
    </lineage>
</organism>
<keyword evidence="3" id="KW-1003">Cell membrane</keyword>
<evidence type="ECO:0000256" key="3">
    <source>
        <dbReference type="ARBA" id="ARBA00022475"/>
    </source>
</evidence>
<accession>A0A255FYX5</accession>
<evidence type="ECO:0000256" key="5">
    <source>
        <dbReference type="ARBA" id="ARBA00022989"/>
    </source>
</evidence>
<dbReference type="AlphaFoldDB" id="A0A255FYX5"/>
<comment type="similarity">
    <text evidence="2">Belongs to the polysaccharide synthase family.</text>
</comment>
<proteinExistence type="inferred from homology"/>
<dbReference type="InterPro" id="IPR002797">
    <property type="entry name" value="Polysacc_synth"/>
</dbReference>
<dbReference type="EMBL" id="NMVO01000018">
    <property type="protein sequence ID" value="OYO08865.1"/>
    <property type="molecule type" value="Genomic_DNA"/>
</dbReference>
<dbReference type="InterPro" id="IPR050833">
    <property type="entry name" value="Poly_Biosynth_Transport"/>
</dbReference>
<evidence type="ECO:0000256" key="2">
    <source>
        <dbReference type="ARBA" id="ARBA00007430"/>
    </source>
</evidence>
<evidence type="ECO:0000256" key="6">
    <source>
        <dbReference type="ARBA" id="ARBA00023136"/>
    </source>
</evidence>
<sequence>MRDIALVAFGKYGQYLVTLITLPLTARILGPSGLGLLAVGMSSFFIGSLLGDLGITTYVAARVHDPGLDRLRGAYLKLRALILLGALALVLITVALQAPQQTLMITLGLFGGALSSLGDDWVLVGHGRFGLIFLFNGIGRVAYLGLLVALLPRFPDPIVALLCLIASTLVPVGLSWWRTIGSYGPPRRAEPGQLRGLCRLAGPVLSARMLENSYEQGVATVFSHSVPSHALGIFSSSDRVIQAVSSSLDAIGYALLPRLARRGSRDMWSAVKSSLLGVSVLSVGAAVVLAATAQWTVPLIFGDRFAESIPLMRLQAFILPGTAIASFITTAVLPVLSDSRAALKGSIIGTVIILITLAITTWWTGSVWTIVWGVLIAETTVAVWHLVRLPRVRRRHQEEASG</sequence>
<keyword evidence="5" id="KW-1133">Transmembrane helix</keyword>
<comment type="subcellular location">
    <subcellularLocation>
        <location evidence="1">Cell membrane</location>
        <topology evidence="1">Multi-pass membrane protein</topology>
    </subcellularLocation>
</comment>
<name>A0A255FYX5_9ACTN</name>
<protein>
    <submittedName>
        <fullName evidence="7">Polysaccharide biosynthesis protein</fullName>
    </submittedName>
</protein>
<keyword evidence="4" id="KW-0812">Transmembrane</keyword>
<reference evidence="7 8" key="1">
    <citation type="submission" date="2017-07" db="EMBL/GenBank/DDBJ databases">
        <title>Draft whole genome sequences of clinical Proprionibacteriaceae strains.</title>
        <authorList>
            <person name="Bernier A.-M."/>
            <person name="Bernard K."/>
            <person name="Domingo M.-C."/>
        </authorList>
    </citation>
    <scope>NUCLEOTIDE SEQUENCE [LARGE SCALE GENOMIC DNA]</scope>
    <source>
        <strain evidence="7 8">NML 030167</strain>
    </source>
</reference>
<evidence type="ECO:0000256" key="1">
    <source>
        <dbReference type="ARBA" id="ARBA00004651"/>
    </source>
</evidence>
<dbReference type="OrthoDB" id="4483827at2"/>
<gene>
    <name evidence="7" type="ORF">CGZ94_19455</name>
</gene>
<comment type="caution">
    <text evidence="7">The sequence shown here is derived from an EMBL/GenBank/DDBJ whole genome shotgun (WGS) entry which is preliminary data.</text>
</comment>
<dbReference type="PANTHER" id="PTHR30250">
    <property type="entry name" value="PST FAMILY PREDICTED COLANIC ACID TRANSPORTER"/>
    <property type="match status" value="1"/>
</dbReference>
<dbReference type="PANTHER" id="PTHR30250:SF10">
    <property type="entry name" value="LIPOPOLYSACCHARIDE BIOSYNTHESIS PROTEIN WZXC"/>
    <property type="match status" value="1"/>
</dbReference>
<dbReference type="Pfam" id="PF01943">
    <property type="entry name" value="Polysacc_synt"/>
    <property type="match status" value="1"/>
</dbReference>
<dbReference type="GO" id="GO:0005886">
    <property type="term" value="C:plasma membrane"/>
    <property type="evidence" value="ECO:0007669"/>
    <property type="project" value="UniProtKB-SubCell"/>
</dbReference>
<evidence type="ECO:0000256" key="4">
    <source>
        <dbReference type="ARBA" id="ARBA00022692"/>
    </source>
</evidence>
<keyword evidence="6" id="KW-0472">Membrane</keyword>
<evidence type="ECO:0000313" key="7">
    <source>
        <dbReference type="EMBL" id="OYO08865.1"/>
    </source>
</evidence>